<accession>A0A0V1HVZ9</accession>
<keyword evidence="2" id="KW-1185">Reference proteome</keyword>
<protein>
    <submittedName>
        <fullName evidence="1">Uncharacterized protein</fullName>
    </submittedName>
</protein>
<evidence type="ECO:0000313" key="1">
    <source>
        <dbReference type="EMBL" id="KRZ14765.1"/>
    </source>
</evidence>
<dbReference type="Proteomes" id="UP000055024">
    <property type="component" value="Unassembled WGS sequence"/>
</dbReference>
<name>A0A0V1HVZ9_9BILA</name>
<comment type="caution">
    <text evidence="1">The sequence shown here is derived from an EMBL/GenBank/DDBJ whole genome shotgun (WGS) entry which is preliminary data.</text>
</comment>
<dbReference type="EMBL" id="JYDP01000022">
    <property type="protein sequence ID" value="KRZ14765.1"/>
    <property type="molecule type" value="Genomic_DNA"/>
</dbReference>
<organism evidence="1 2">
    <name type="scientific">Trichinella zimbabwensis</name>
    <dbReference type="NCBI Taxonomy" id="268475"/>
    <lineage>
        <taxon>Eukaryota</taxon>
        <taxon>Metazoa</taxon>
        <taxon>Ecdysozoa</taxon>
        <taxon>Nematoda</taxon>
        <taxon>Enoplea</taxon>
        <taxon>Dorylaimia</taxon>
        <taxon>Trichinellida</taxon>
        <taxon>Trichinellidae</taxon>
        <taxon>Trichinella</taxon>
    </lineage>
</organism>
<sequence>MHVGFQIVDQSENCLELFGMATEVGMSLLAYCTQLVQGTGDDFAGSTIAEHVRYGVAHAPAYQLPVSSTGFFCSKLHRFVQRLIVDEVRQQKFQNLFQVFLFDQLQLILVVHLINKLEKDNNQRKLALEKANLPNKRC</sequence>
<dbReference type="AlphaFoldDB" id="A0A0V1HVZ9"/>
<dbReference type="OrthoDB" id="10562776at2759"/>
<gene>
    <name evidence="1" type="ORF">T11_8257</name>
</gene>
<evidence type="ECO:0000313" key="2">
    <source>
        <dbReference type="Proteomes" id="UP000055024"/>
    </source>
</evidence>
<proteinExistence type="predicted"/>
<reference evidence="1 2" key="1">
    <citation type="submission" date="2015-01" db="EMBL/GenBank/DDBJ databases">
        <title>Evolution of Trichinella species and genotypes.</title>
        <authorList>
            <person name="Korhonen P.K."/>
            <person name="Edoardo P."/>
            <person name="Giuseppe L.R."/>
            <person name="Gasser R.B."/>
        </authorList>
    </citation>
    <scope>NUCLEOTIDE SEQUENCE [LARGE SCALE GENOMIC DNA]</scope>
    <source>
        <strain evidence="1">ISS1029</strain>
    </source>
</reference>